<dbReference type="NCBIfam" id="TIGR00792">
    <property type="entry name" value="gph"/>
    <property type="match status" value="1"/>
</dbReference>
<keyword evidence="2" id="KW-0769">Symport</keyword>
<dbReference type="EMBL" id="DYUB01000132">
    <property type="protein sequence ID" value="HJG96253.1"/>
    <property type="molecule type" value="Genomic_DNA"/>
</dbReference>
<keyword evidence="1" id="KW-0813">Transport</keyword>
<dbReference type="GO" id="GO:0008643">
    <property type="term" value="P:carbohydrate transport"/>
    <property type="evidence" value="ECO:0007669"/>
    <property type="project" value="InterPro"/>
</dbReference>
<feature type="transmembrane region" description="Helical" evidence="3">
    <location>
        <begin position="267"/>
        <end position="285"/>
    </location>
</feature>
<dbReference type="GO" id="GO:0015293">
    <property type="term" value="F:symporter activity"/>
    <property type="evidence" value="ECO:0007669"/>
    <property type="project" value="UniProtKB-KW"/>
</dbReference>
<dbReference type="GO" id="GO:0006814">
    <property type="term" value="P:sodium ion transport"/>
    <property type="evidence" value="ECO:0007669"/>
    <property type="project" value="InterPro"/>
</dbReference>
<feature type="transmembrane region" description="Helical" evidence="3">
    <location>
        <begin position="405"/>
        <end position="426"/>
    </location>
</feature>
<dbReference type="PANTHER" id="PTHR11328">
    <property type="entry name" value="MAJOR FACILITATOR SUPERFAMILY DOMAIN-CONTAINING PROTEIN"/>
    <property type="match status" value="1"/>
</dbReference>
<dbReference type="Proteomes" id="UP000776700">
    <property type="component" value="Unassembled WGS sequence"/>
</dbReference>
<dbReference type="Gene3D" id="1.20.1250.20">
    <property type="entry name" value="MFS general substrate transporter like domains"/>
    <property type="match status" value="1"/>
</dbReference>
<accession>A0A921N030</accession>
<feature type="transmembrane region" description="Helical" evidence="3">
    <location>
        <begin position="108"/>
        <end position="126"/>
    </location>
</feature>
<reference evidence="4" key="2">
    <citation type="submission" date="2021-09" db="EMBL/GenBank/DDBJ databases">
        <authorList>
            <person name="Gilroy R."/>
        </authorList>
    </citation>
    <scope>NUCLEOTIDE SEQUENCE</scope>
    <source>
        <strain evidence="4">1277</strain>
    </source>
</reference>
<comment type="caution">
    <text evidence="4">The sequence shown here is derived from an EMBL/GenBank/DDBJ whole genome shotgun (WGS) entry which is preliminary data.</text>
</comment>
<feature type="transmembrane region" description="Helical" evidence="3">
    <location>
        <begin position="230"/>
        <end position="255"/>
    </location>
</feature>
<dbReference type="GO" id="GO:0005886">
    <property type="term" value="C:plasma membrane"/>
    <property type="evidence" value="ECO:0007669"/>
    <property type="project" value="TreeGrafter"/>
</dbReference>
<gene>
    <name evidence="4" type="primary">melB</name>
    <name evidence="4" type="ORF">K8V90_04015</name>
</gene>
<keyword evidence="3" id="KW-0812">Transmembrane</keyword>
<feature type="transmembrane region" description="Helical" evidence="3">
    <location>
        <begin position="322"/>
        <end position="349"/>
    </location>
</feature>
<evidence type="ECO:0000313" key="4">
    <source>
        <dbReference type="EMBL" id="HJG96253.1"/>
    </source>
</evidence>
<dbReference type="PANTHER" id="PTHR11328:SF36">
    <property type="entry name" value="MELIBIOSE PERMEASE"/>
    <property type="match status" value="1"/>
</dbReference>
<dbReference type="InterPro" id="IPR039672">
    <property type="entry name" value="MFS_2"/>
</dbReference>
<feature type="transmembrane region" description="Helical" evidence="3">
    <location>
        <begin position="180"/>
        <end position="202"/>
    </location>
</feature>
<feature type="transmembrane region" description="Helical" evidence="3">
    <location>
        <begin position="79"/>
        <end position="96"/>
    </location>
</feature>
<dbReference type="NCBIfam" id="NF007749">
    <property type="entry name" value="PRK10429.1"/>
    <property type="match status" value="1"/>
</dbReference>
<dbReference type="CDD" id="cd17332">
    <property type="entry name" value="MFS_MelB_like"/>
    <property type="match status" value="1"/>
</dbReference>
<proteinExistence type="predicted"/>
<protein>
    <submittedName>
        <fullName evidence="4">Melibiose:sodium transporter MelB</fullName>
    </submittedName>
</protein>
<reference evidence="4" key="1">
    <citation type="journal article" date="2021" name="PeerJ">
        <title>Extensive microbial diversity within the chicken gut microbiome revealed by metagenomics and culture.</title>
        <authorList>
            <person name="Gilroy R."/>
            <person name="Ravi A."/>
            <person name="Getino M."/>
            <person name="Pursley I."/>
            <person name="Horton D.L."/>
            <person name="Alikhan N.F."/>
            <person name="Baker D."/>
            <person name="Gharbi K."/>
            <person name="Hall N."/>
            <person name="Watson M."/>
            <person name="Adriaenssens E.M."/>
            <person name="Foster-Nyarko E."/>
            <person name="Jarju S."/>
            <person name="Secka A."/>
            <person name="Antonio M."/>
            <person name="Oren A."/>
            <person name="Chaudhuri R.R."/>
            <person name="La Ragione R."/>
            <person name="Hildebrand F."/>
            <person name="Pallen M.J."/>
        </authorList>
    </citation>
    <scope>NUCLEOTIDE SEQUENCE</scope>
    <source>
        <strain evidence="4">1277</strain>
    </source>
</reference>
<feature type="transmembrane region" description="Helical" evidence="3">
    <location>
        <begin position="12"/>
        <end position="34"/>
    </location>
</feature>
<organism evidence="4 5">
    <name type="scientific">Romboutsia timonensis</name>
    <dbReference type="NCBI Taxonomy" id="1776391"/>
    <lineage>
        <taxon>Bacteria</taxon>
        <taxon>Bacillati</taxon>
        <taxon>Bacillota</taxon>
        <taxon>Clostridia</taxon>
        <taxon>Peptostreptococcales</taxon>
        <taxon>Peptostreptococcaceae</taxon>
        <taxon>Romboutsia</taxon>
    </lineage>
</organism>
<dbReference type="Pfam" id="PF13347">
    <property type="entry name" value="MFS_2"/>
    <property type="match status" value="1"/>
</dbReference>
<feature type="transmembrane region" description="Helical" evidence="3">
    <location>
        <begin position="370"/>
        <end position="393"/>
    </location>
</feature>
<feature type="transmembrane region" description="Helical" evidence="3">
    <location>
        <begin position="40"/>
        <end position="58"/>
    </location>
</feature>
<evidence type="ECO:0000256" key="3">
    <source>
        <dbReference type="SAM" id="Phobius"/>
    </source>
</evidence>
<evidence type="ECO:0000256" key="1">
    <source>
        <dbReference type="ARBA" id="ARBA00022448"/>
    </source>
</evidence>
<evidence type="ECO:0000256" key="2">
    <source>
        <dbReference type="ARBA" id="ARBA00022847"/>
    </source>
</evidence>
<keyword evidence="3" id="KW-0472">Membrane</keyword>
<dbReference type="AlphaFoldDB" id="A0A921N030"/>
<feature type="transmembrane region" description="Helical" evidence="3">
    <location>
        <begin position="297"/>
        <end position="316"/>
    </location>
</feature>
<sequence>MQRLSSKEKYSYGIGAYGKDLACGIVYTFIMIYFTDVVGINPAFVGTLFLVARLWDAINDPIMGMIVDNTRSRFGKFRPWIFIGTILNSVILFLLFRKPDLEGTSLYLYYSVMYILWGMTYTIMDIPYWSMIPTLATTKEDREKISVVPRIFASLGGLTVTTFGITLVNKFGNGDQLKGFEYFSLGIIVIFIISTIITCMNVKEKTEVQVNNEKVNIKQAFNILKQNDQLLVFIGIVLAYNLAMQLAGGAAIYYFKYVAGKESLFSVYSFFKVAEIGGLMLFPMITRKIGRQQVFKLATILPMTGLITLFISGLIAPQSILLISISAVLLNIGSGFLLGSTTVMLADIVDYGEYKLGSRNESIIFSAQTLLVKLASAISGWLIGVGLSLTGYVAGASIQSDTTIIGIRLIMTIIPSIVALVMYLIYKSKYKINGSFHDEILKAIGSGKKSKVININK</sequence>
<dbReference type="SUPFAM" id="SSF103473">
    <property type="entry name" value="MFS general substrate transporter"/>
    <property type="match status" value="1"/>
</dbReference>
<feature type="transmembrane region" description="Helical" evidence="3">
    <location>
        <begin position="147"/>
        <end position="168"/>
    </location>
</feature>
<evidence type="ECO:0000313" key="5">
    <source>
        <dbReference type="Proteomes" id="UP000776700"/>
    </source>
</evidence>
<dbReference type="InterPro" id="IPR001927">
    <property type="entry name" value="Na/Gal_symport"/>
</dbReference>
<dbReference type="InterPro" id="IPR036259">
    <property type="entry name" value="MFS_trans_sf"/>
</dbReference>
<keyword evidence="3" id="KW-1133">Transmembrane helix</keyword>
<name>A0A921N030_9FIRM</name>